<dbReference type="Pfam" id="PF13837">
    <property type="entry name" value="Myb_DNA-bind_4"/>
    <property type="match status" value="1"/>
</dbReference>
<comment type="caution">
    <text evidence="3">The sequence shown here is derived from an EMBL/GenBank/DDBJ whole genome shotgun (WGS) entry which is preliminary data.</text>
</comment>
<evidence type="ECO:0000259" key="2">
    <source>
        <dbReference type="Pfam" id="PF13837"/>
    </source>
</evidence>
<evidence type="ECO:0000313" key="3">
    <source>
        <dbReference type="EMBL" id="KAL1489237.1"/>
    </source>
</evidence>
<gene>
    <name evidence="3" type="ORF">ABEB36_014170</name>
</gene>
<reference evidence="3 4" key="1">
    <citation type="submission" date="2024-05" db="EMBL/GenBank/DDBJ databases">
        <title>Genetic variation in Jamaican populations of the coffee berry borer (Hypothenemus hampei).</title>
        <authorList>
            <person name="Errbii M."/>
            <person name="Myrie A."/>
        </authorList>
    </citation>
    <scope>NUCLEOTIDE SEQUENCE [LARGE SCALE GENOMIC DNA]</scope>
    <source>
        <strain evidence="3">JA-Hopewell-2020-01-JO</strain>
        <tissue evidence="3">Whole body</tissue>
    </source>
</reference>
<feature type="region of interest" description="Disordered" evidence="1">
    <location>
        <begin position="234"/>
        <end position="254"/>
    </location>
</feature>
<organism evidence="3 4">
    <name type="scientific">Hypothenemus hampei</name>
    <name type="common">Coffee berry borer</name>
    <dbReference type="NCBI Taxonomy" id="57062"/>
    <lineage>
        <taxon>Eukaryota</taxon>
        <taxon>Metazoa</taxon>
        <taxon>Ecdysozoa</taxon>
        <taxon>Arthropoda</taxon>
        <taxon>Hexapoda</taxon>
        <taxon>Insecta</taxon>
        <taxon>Pterygota</taxon>
        <taxon>Neoptera</taxon>
        <taxon>Endopterygota</taxon>
        <taxon>Coleoptera</taxon>
        <taxon>Polyphaga</taxon>
        <taxon>Cucujiformia</taxon>
        <taxon>Curculionidae</taxon>
        <taxon>Scolytinae</taxon>
        <taxon>Hypothenemus</taxon>
    </lineage>
</organism>
<dbReference type="EMBL" id="JBDJPC010000012">
    <property type="protein sequence ID" value="KAL1489237.1"/>
    <property type="molecule type" value="Genomic_DNA"/>
</dbReference>
<accession>A0ABD1E3K1</accession>
<dbReference type="AlphaFoldDB" id="A0ABD1E3K1"/>
<proteinExistence type="predicted"/>
<dbReference type="Proteomes" id="UP001566132">
    <property type="component" value="Unassembled WGS sequence"/>
</dbReference>
<protein>
    <recommendedName>
        <fullName evidence="2">Myb/SANT-like DNA-binding domain-containing protein</fullName>
    </recommendedName>
</protein>
<name>A0ABD1E3K1_HYPHA</name>
<dbReference type="InterPro" id="IPR044822">
    <property type="entry name" value="Myb_DNA-bind_4"/>
</dbReference>
<feature type="domain" description="Myb/SANT-like DNA-binding" evidence="2">
    <location>
        <begin position="120"/>
        <end position="210"/>
    </location>
</feature>
<keyword evidence="4" id="KW-1185">Reference proteome</keyword>
<evidence type="ECO:0000313" key="4">
    <source>
        <dbReference type="Proteomes" id="UP001566132"/>
    </source>
</evidence>
<sequence length="303" mass="34942">MMELELDSQTCKEFKGSKIINYLKSLINNKDIDFEGELQIVEWSEDCINFYPVHIEQSLKTIDCDDQIVIETASSSKASLNEESFEIVDYTDLTQDEPGIVIENTNETVSSSDSFETTAENWNTKETRLLLDKYELYLNCVGPLKKFKTKKVMWKKVSEDILSLLNINKIPYQCENRYKTIIKKMKKAIDNNKKTGTSKMEVEYEEELCKIVAKDDSILPEVLVGPGKVIKPKIGMENGSSSETNENKSKKRIRKRSVGDILLQIQKQKEEGRERRHREKLEILKELGNVLLGKSRELRTEEA</sequence>
<evidence type="ECO:0000256" key="1">
    <source>
        <dbReference type="SAM" id="MobiDB-lite"/>
    </source>
</evidence>